<proteinExistence type="predicted"/>
<dbReference type="Pfam" id="PF01041">
    <property type="entry name" value="DegT_DnrJ_EryC1"/>
    <property type="match status" value="1"/>
</dbReference>
<name>A0A2D2Q1A9_PARLV</name>
<accession>A0A2D2Q1A9</accession>
<dbReference type="SUPFAM" id="SSF53383">
    <property type="entry name" value="PLP-dependent transferases"/>
    <property type="match status" value="1"/>
</dbReference>
<keyword evidence="2" id="KW-1185">Reference proteome</keyword>
<dbReference type="KEGG" id="slw:BRW62_05575"/>
<dbReference type="InterPro" id="IPR015422">
    <property type="entry name" value="PyrdxlP-dep_Trfase_small"/>
</dbReference>
<evidence type="ECO:0008006" key="3">
    <source>
        <dbReference type="Google" id="ProtNLM"/>
    </source>
</evidence>
<dbReference type="InterPro" id="IPR015424">
    <property type="entry name" value="PyrdxlP-dep_Trfase"/>
</dbReference>
<dbReference type="AlphaFoldDB" id="A0A2D2Q1A9"/>
<evidence type="ECO:0000313" key="2">
    <source>
        <dbReference type="Proteomes" id="UP000231057"/>
    </source>
</evidence>
<evidence type="ECO:0000313" key="1">
    <source>
        <dbReference type="EMBL" id="ATS18312.1"/>
    </source>
</evidence>
<dbReference type="Proteomes" id="UP000231057">
    <property type="component" value="Chromosome"/>
</dbReference>
<protein>
    <recommendedName>
        <fullName evidence="3">UDP-4-amino-4, 6-dideoxy-N-acetyl-beta-L-altrosamine transaminase</fullName>
    </recommendedName>
</protein>
<sequence>MFEALRAAGIGVNLHYIPVHTQPYYQQLGFRWGEFPAAEAYYREAISLPLYYGLTVEQQDYIIQVLRTLIP</sequence>
<reference evidence="2" key="2">
    <citation type="journal article" date="2022" name="Front. Microbiol.">
        <title>Comparative Genomic Analysis Revealed Distinct Molecular Components and Organization of CO2-Concentrating Mechanism in Thermophilic Cyanobacteria.</title>
        <authorList>
            <person name="Tang J."/>
            <person name="Zhou H."/>
            <person name="Yao D."/>
            <person name="Riaz S."/>
            <person name="You D."/>
            <person name="Klepacz-Smolka A."/>
            <person name="Daroch M."/>
        </authorList>
    </citation>
    <scope>NUCLEOTIDE SEQUENCE [LARGE SCALE GENOMIC DNA]</scope>
    <source>
        <strain evidence="2">PCC 6715</strain>
    </source>
</reference>
<dbReference type="Gene3D" id="3.90.1150.10">
    <property type="entry name" value="Aspartate Aminotransferase, domain 1"/>
    <property type="match status" value="1"/>
</dbReference>
<dbReference type="EMBL" id="CP018092">
    <property type="protein sequence ID" value="ATS18312.1"/>
    <property type="molecule type" value="Genomic_DNA"/>
</dbReference>
<gene>
    <name evidence="1" type="ORF">BRW62_05575</name>
</gene>
<reference evidence="1 2" key="1">
    <citation type="submission" date="2016-11" db="EMBL/GenBank/DDBJ databases">
        <title>Complete genome sequence of thermophilic cyanobacteria strain Synechococcus sp. PCC6715.</title>
        <authorList>
            <person name="Tang J."/>
            <person name="Daroch M."/>
            <person name="Liang Y."/>
            <person name="Jiang D."/>
            <person name="Shah M."/>
        </authorList>
    </citation>
    <scope>NUCLEOTIDE SEQUENCE [LARGE SCALE GENOMIC DNA]</scope>
    <source>
        <strain evidence="1 2">PCC 6715</strain>
    </source>
</reference>
<dbReference type="InterPro" id="IPR000653">
    <property type="entry name" value="DegT/StrS_aminotransferase"/>
</dbReference>
<organism evidence="1 2">
    <name type="scientific">Parathermosynechococcus lividus PCC 6715</name>
    <dbReference type="NCBI Taxonomy" id="1917166"/>
    <lineage>
        <taxon>Bacteria</taxon>
        <taxon>Bacillati</taxon>
        <taxon>Cyanobacteriota</taxon>
        <taxon>Cyanophyceae</taxon>
        <taxon>Acaryochloridales</taxon>
        <taxon>Thermosynechococcaceae</taxon>
        <taxon>Parathermosynechococcus</taxon>
    </lineage>
</organism>